<dbReference type="AlphaFoldDB" id="A0A1M6TFQ6"/>
<feature type="chain" id="PRO_5012612971" description="PepSY domain-containing protein" evidence="1">
    <location>
        <begin position="24"/>
        <end position="112"/>
    </location>
</feature>
<evidence type="ECO:0008006" key="4">
    <source>
        <dbReference type="Google" id="ProtNLM"/>
    </source>
</evidence>
<sequence>MKIARKLIASLMLSFVVAGAAFAQTVDPNAPTDEAMEQEMQSEKTAIAMEEVPAEVQDGLQETNIQTAEVEEVYKLDLTDETLYEFVVTSEGVKWAIQFDTEGNYVNKKALS</sequence>
<dbReference type="Proteomes" id="UP000184474">
    <property type="component" value="Unassembled WGS sequence"/>
</dbReference>
<proteinExistence type="predicted"/>
<evidence type="ECO:0000313" key="3">
    <source>
        <dbReference type="Proteomes" id="UP000184474"/>
    </source>
</evidence>
<accession>A0A1M6TFQ6</accession>
<dbReference type="RefSeq" id="WP_139281031.1">
    <property type="nucleotide sequence ID" value="NZ_FRAA01000006.1"/>
</dbReference>
<keyword evidence="3" id="KW-1185">Reference proteome</keyword>
<evidence type="ECO:0000313" key="2">
    <source>
        <dbReference type="EMBL" id="SHK55811.1"/>
    </source>
</evidence>
<gene>
    <name evidence="2" type="ORF">SAMN04488028_10623</name>
</gene>
<protein>
    <recommendedName>
        <fullName evidence="4">PepSY domain-containing protein</fullName>
    </recommendedName>
</protein>
<dbReference type="STRING" id="156994.SAMN04488028_10623"/>
<dbReference type="EMBL" id="FRAA01000006">
    <property type="protein sequence ID" value="SHK55811.1"/>
    <property type="molecule type" value="Genomic_DNA"/>
</dbReference>
<feature type="signal peptide" evidence="1">
    <location>
        <begin position="1"/>
        <end position="23"/>
    </location>
</feature>
<keyword evidence="1" id="KW-0732">Signal</keyword>
<organism evidence="2 3">
    <name type="scientific">Reichenbachiella agariperforans</name>
    <dbReference type="NCBI Taxonomy" id="156994"/>
    <lineage>
        <taxon>Bacteria</taxon>
        <taxon>Pseudomonadati</taxon>
        <taxon>Bacteroidota</taxon>
        <taxon>Cytophagia</taxon>
        <taxon>Cytophagales</taxon>
        <taxon>Reichenbachiellaceae</taxon>
        <taxon>Reichenbachiella</taxon>
    </lineage>
</organism>
<reference evidence="3" key="1">
    <citation type="submission" date="2016-11" db="EMBL/GenBank/DDBJ databases">
        <authorList>
            <person name="Varghese N."/>
            <person name="Submissions S."/>
        </authorList>
    </citation>
    <scope>NUCLEOTIDE SEQUENCE [LARGE SCALE GENOMIC DNA]</scope>
    <source>
        <strain evidence="3">DSM 26134</strain>
    </source>
</reference>
<evidence type="ECO:0000256" key="1">
    <source>
        <dbReference type="SAM" id="SignalP"/>
    </source>
</evidence>
<name>A0A1M6TFQ6_REIAG</name>
<dbReference type="Gene3D" id="3.10.450.360">
    <property type="match status" value="1"/>
</dbReference>